<evidence type="ECO:0000256" key="1">
    <source>
        <dbReference type="ARBA" id="ARBA00004141"/>
    </source>
</evidence>
<comment type="similarity">
    <text evidence="5">Belongs to the ABC-2 integral membrane protein family.</text>
</comment>
<accession>A0A1F4XJ58</accession>
<feature type="transmembrane region" description="Helical" evidence="5">
    <location>
        <begin position="226"/>
        <end position="245"/>
    </location>
</feature>
<dbReference type="STRING" id="1817814.A2V81_05190"/>
<feature type="domain" description="ABC transmembrane type-2" evidence="6">
    <location>
        <begin position="22"/>
        <end position="248"/>
    </location>
</feature>
<dbReference type="InterPro" id="IPR013525">
    <property type="entry name" value="ABC2_TM"/>
</dbReference>
<keyword evidence="5" id="KW-1003">Cell membrane</keyword>
<evidence type="ECO:0000256" key="5">
    <source>
        <dbReference type="RuleBase" id="RU361157"/>
    </source>
</evidence>
<dbReference type="PRINTS" id="PR00164">
    <property type="entry name" value="ABC2TRNSPORT"/>
</dbReference>
<reference evidence="7 8" key="1">
    <citation type="journal article" date="2016" name="Nat. Commun.">
        <title>Thousands of microbial genomes shed light on interconnected biogeochemical processes in an aquifer system.</title>
        <authorList>
            <person name="Anantharaman K."/>
            <person name="Brown C.T."/>
            <person name="Hug L.A."/>
            <person name="Sharon I."/>
            <person name="Castelle C.J."/>
            <person name="Probst A.J."/>
            <person name="Thomas B.C."/>
            <person name="Singh A."/>
            <person name="Wilkins M.J."/>
            <person name="Karaoz U."/>
            <person name="Brodie E.L."/>
            <person name="Williams K.H."/>
            <person name="Hubbard S.S."/>
            <person name="Banfield J.F."/>
        </authorList>
    </citation>
    <scope>NUCLEOTIDE SEQUENCE [LARGE SCALE GENOMIC DNA]</scope>
</reference>
<organism evidence="7 8">
    <name type="scientific">Candidatus Abawacabacteria bacterium RBG_16_42_10</name>
    <dbReference type="NCBI Taxonomy" id="1817814"/>
    <lineage>
        <taxon>Bacteria</taxon>
        <taxon>Candidatus Abawacaibacteriota</taxon>
    </lineage>
</organism>
<dbReference type="PROSITE" id="PS51012">
    <property type="entry name" value="ABC_TM2"/>
    <property type="match status" value="1"/>
</dbReference>
<comment type="subcellular location">
    <subcellularLocation>
        <location evidence="5">Cell membrane</location>
        <topology evidence="5">Multi-pass membrane protein</topology>
    </subcellularLocation>
    <subcellularLocation>
        <location evidence="1">Membrane</location>
        <topology evidence="1">Multi-pass membrane protein</topology>
    </subcellularLocation>
</comment>
<dbReference type="InterPro" id="IPR047817">
    <property type="entry name" value="ABC2_TM_bact-type"/>
</dbReference>
<feature type="transmembrane region" description="Helical" evidence="5">
    <location>
        <begin position="171"/>
        <end position="190"/>
    </location>
</feature>
<dbReference type="AlphaFoldDB" id="A0A1F4XJ58"/>
<protein>
    <recommendedName>
        <fullName evidence="5">Transport permease protein</fullName>
    </recommendedName>
</protein>
<dbReference type="Proteomes" id="UP000177614">
    <property type="component" value="Unassembled WGS sequence"/>
</dbReference>
<evidence type="ECO:0000259" key="6">
    <source>
        <dbReference type="PROSITE" id="PS51012"/>
    </source>
</evidence>
<evidence type="ECO:0000256" key="3">
    <source>
        <dbReference type="ARBA" id="ARBA00022989"/>
    </source>
</evidence>
<keyword evidence="3 5" id="KW-1133">Transmembrane helix</keyword>
<dbReference type="PANTHER" id="PTHR43229:SF2">
    <property type="entry name" value="NODULATION PROTEIN J"/>
    <property type="match status" value="1"/>
</dbReference>
<dbReference type="EMBL" id="MEWR01000023">
    <property type="protein sequence ID" value="OGC81634.1"/>
    <property type="molecule type" value="Genomic_DNA"/>
</dbReference>
<keyword evidence="2 5" id="KW-0812">Transmembrane</keyword>
<evidence type="ECO:0000313" key="7">
    <source>
        <dbReference type="EMBL" id="OGC81634.1"/>
    </source>
</evidence>
<keyword evidence="5" id="KW-0813">Transport</keyword>
<evidence type="ECO:0000313" key="8">
    <source>
        <dbReference type="Proteomes" id="UP000177614"/>
    </source>
</evidence>
<dbReference type="InterPro" id="IPR000412">
    <property type="entry name" value="ABC_2_transport"/>
</dbReference>
<dbReference type="PANTHER" id="PTHR43229">
    <property type="entry name" value="NODULATION PROTEIN J"/>
    <property type="match status" value="1"/>
</dbReference>
<dbReference type="PIRSF" id="PIRSF006648">
    <property type="entry name" value="DrrB"/>
    <property type="match status" value="1"/>
</dbReference>
<gene>
    <name evidence="7" type="ORF">A2V81_05190</name>
</gene>
<evidence type="ECO:0000256" key="2">
    <source>
        <dbReference type="ARBA" id="ARBA00022692"/>
    </source>
</evidence>
<evidence type="ECO:0000256" key="4">
    <source>
        <dbReference type="ARBA" id="ARBA00023136"/>
    </source>
</evidence>
<feature type="transmembrane region" description="Helical" evidence="5">
    <location>
        <begin position="111"/>
        <end position="131"/>
    </location>
</feature>
<sequence>MKIHRIKAVMRRHLYDIRHNIDRSMDVFYWPIIDVIVWGFFSFYISTNNTFGPSIINFLMGAIILWSIFYAFQRDFAVGFLEELWSRNLLNIFSTPITMWEYLTGVASISIFKIIIGSFTASLCALIFYSFNIFPHILLLIPYVLNLLFFAAAIGICITALILRYTTKVQILAWSFAGLLQPVSCVFYPLSSLPQWLQSIAWFLPTAHAFEGMRQVLTDSTFSSTYFWWALILNIFYFPISLVIFKKTFEATKIRGLLVKLT</sequence>
<name>A0A1F4XJ58_9BACT</name>
<dbReference type="InterPro" id="IPR051784">
    <property type="entry name" value="Nod_factor_ABC_transporter"/>
</dbReference>
<comment type="caution">
    <text evidence="7">The sequence shown here is derived from an EMBL/GenBank/DDBJ whole genome shotgun (WGS) entry which is preliminary data.</text>
</comment>
<feature type="transmembrane region" description="Helical" evidence="5">
    <location>
        <begin position="27"/>
        <end position="45"/>
    </location>
</feature>
<feature type="transmembrane region" description="Helical" evidence="5">
    <location>
        <begin position="137"/>
        <end position="164"/>
    </location>
</feature>
<proteinExistence type="inferred from homology"/>
<dbReference type="GO" id="GO:0043190">
    <property type="term" value="C:ATP-binding cassette (ABC) transporter complex"/>
    <property type="evidence" value="ECO:0007669"/>
    <property type="project" value="InterPro"/>
</dbReference>
<feature type="transmembrane region" description="Helical" evidence="5">
    <location>
        <begin position="51"/>
        <end position="72"/>
    </location>
</feature>
<keyword evidence="4 5" id="KW-0472">Membrane</keyword>
<dbReference type="Pfam" id="PF01061">
    <property type="entry name" value="ABC2_membrane"/>
    <property type="match status" value="1"/>
</dbReference>
<dbReference type="GO" id="GO:0140359">
    <property type="term" value="F:ABC-type transporter activity"/>
    <property type="evidence" value="ECO:0007669"/>
    <property type="project" value="InterPro"/>
</dbReference>